<dbReference type="EMBL" id="JARZFX010000008">
    <property type="protein sequence ID" value="MEC5424841.1"/>
    <property type="molecule type" value="Genomic_DNA"/>
</dbReference>
<dbReference type="Pfam" id="PF10648">
    <property type="entry name" value="Gmad2"/>
    <property type="match status" value="1"/>
</dbReference>
<evidence type="ECO:0000259" key="3">
    <source>
        <dbReference type="SMART" id="SM00909"/>
    </source>
</evidence>
<feature type="signal peptide" evidence="2">
    <location>
        <begin position="1"/>
        <end position="24"/>
    </location>
</feature>
<evidence type="ECO:0000313" key="4">
    <source>
        <dbReference type="EMBL" id="MEC5424841.1"/>
    </source>
</evidence>
<dbReference type="InterPro" id="IPR019606">
    <property type="entry name" value="GerMN"/>
</dbReference>
<protein>
    <submittedName>
        <fullName evidence="4">Gmad2 immunoglobulin-like domain-containing protein</fullName>
    </submittedName>
</protein>
<sequence length="328" mass="37441">MMKKIMTFKLIILFGTLVILTACTNNTTEPDADEVNRTNEEKETTQPNFQEEDLEQEPEQDDKQEEQNNDEKVTEGKYRTHQIVLFFSDNDLLGNYRIEKEINADVDEHLAKVALEAWIKGPEHEELTGLINPEVSIEYVEDIDGIAHVSFSKEIQISNLGSSGELMLVEQIAMIMQQFGFEQTQLLVEGKVVESLLDHLYTADPIVANNPESYPWIQEKEYREIVLQNDAFQIFQPAPNTKVKDRVVVSGLAKVYEGTILYEFEDGHFILDEGFTTATVGAPEWGEFEIIIEFDEVANYSGRVILFEESAKDGSRINELQIPIQVIR</sequence>
<feature type="compositionally biased region" description="Basic and acidic residues" evidence="1">
    <location>
        <begin position="65"/>
        <end position="74"/>
    </location>
</feature>
<feature type="chain" id="PRO_5046787105" evidence="2">
    <location>
        <begin position="25"/>
        <end position="328"/>
    </location>
</feature>
<dbReference type="RefSeq" id="WP_327608397.1">
    <property type="nucleotide sequence ID" value="NZ_JARZFX010000008.1"/>
</dbReference>
<keyword evidence="2" id="KW-0732">Signal</keyword>
<accession>A0ABU6KIC8</accession>
<keyword evidence="5" id="KW-1185">Reference proteome</keyword>
<evidence type="ECO:0000256" key="2">
    <source>
        <dbReference type="SAM" id="SignalP"/>
    </source>
</evidence>
<proteinExistence type="predicted"/>
<dbReference type="Pfam" id="PF10646">
    <property type="entry name" value="Germane"/>
    <property type="match status" value="1"/>
</dbReference>
<dbReference type="SMART" id="SM00909">
    <property type="entry name" value="Germane"/>
    <property type="match status" value="1"/>
</dbReference>
<dbReference type="PROSITE" id="PS51257">
    <property type="entry name" value="PROKAR_LIPOPROTEIN"/>
    <property type="match status" value="1"/>
</dbReference>
<evidence type="ECO:0000256" key="1">
    <source>
        <dbReference type="SAM" id="MobiDB-lite"/>
    </source>
</evidence>
<evidence type="ECO:0000313" key="5">
    <source>
        <dbReference type="Proteomes" id="UP001335737"/>
    </source>
</evidence>
<name>A0ABU6KIC8_9BACI</name>
<gene>
    <name evidence="4" type="ORF">QGM71_15250</name>
</gene>
<feature type="domain" description="GerMN" evidence="3">
    <location>
        <begin position="111"/>
        <end position="197"/>
    </location>
</feature>
<feature type="compositionally biased region" description="Basic and acidic residues" evidence="1">
    <location>
        <begin position="34"/>
        <end position="44"/>
    </location>
</feature>
<dbReference type="Proteomes" id="UP001335737">
    <property type="component" value="Unassembled WGS sequence"/>
</dbReference>
<comment type="caution">
    <text evidence="4">The sequence shown here is derived from an EMBL/GenBank/DDBJ whole genome shotgun (WGS) entry which is preliminary data.</text>
</comment>
<reference evidence="4 5" key="1">
    <citation type="journal article" date="2024" name="Int. J. Syst. Evol. Microbiol.">
        <title>Virgibacillus tibetensis sp. nov., isolated from salt lake on the Tibetan Plateau of China.</title>
        <authorList>
            <person name="Phurbu D."/>
            <person name="Liu Z.-X."/>
            <person name="Wang R."/>
            <person name="Zheng Y.-Y."/>
            <person name="Liu H.-C."/>
            <person name="Zhou Y.-G."/>
            <person name="Yu Y.-J."/>
            <person name="Li A.-H."/>
        </authorList>
    </citation>
    <scope>NUCLEOTIDE SEQUENCE [LARGE SCALE GENOMIC DNA]</scope>
    <source>
        <strain evidence="4 5">C22-A2</strain>
    </source>
</reference>
<organism evidence="4 5">
    <name type="scientific">Virgibacillus tibetensis</name>
    <dbReference type="NCBI Taxonomy" id="3042313"/>
    <lineage>
        <taxon>Bacteria</taxon>
        <taxon>Bacillati</taxon>
        <taxon>Bacillota</taxon>
        <taxon>Bacilli</taxon>
        <taxon>Bacillales</taxon>
        <taxon>Bacillaceae</taxon>
        <taxon>Virgibacillus</taxon>
    </lineage>
</organism>
<feature type="compositionally biased region" description="Acidic residues" evidence="1">
    <location>
        <begin position="50"/>
        <end position="64"/>
    </location>
</feature>
<feature type="region of interest" description="Disordered" evidence="1">
    <location>
        <begin position="27"/>
        <end position="74"/>
    </location>
</feature>
<dbReference type="InterPro" id="IPR018911">
    <property type="entry name" value="Gmad2_Ig-like_dom"/>
</dbReference>